<dbReference type="SUPFAM" id="SSF46785">
    <property type="entry name" value="Winged helix' DNA-binding domain"/>
    <property type="match status" value="1"/>
</dbReference>
<dbReference type="PANTHER" id="PTHR18964">
    <property type="entry name" value="ROK (REPRESSOR, ORF, KINASE) FAMILY"/>
    <property type="match status" value="1"/>
</dbReference>
<sequence length="347" mass="35543">MVASAGLQATTDARPYNRQSVVRLALQRGVLTRHEIASLSGLSKATVSRVVRELLADGVLVEGPTLGPGAAGRPTTALVLNGALGWAAGVSVSRTQCRFLAADVRGVETKRWSVPVAAAGPAELRDLVVAQLRTRLPGAAQQVAVTVGVPARVGADGLLLDAAGYAELEGHPLAAELSRELGAEVVVENDADLAILGEREHGEAAAGARTAVYLMIGETTGGGVYLSGAILHGRTGLVGEFGDLPVSAGVDAEQALRDAVRADDGRAEEQIVYFLAMVLSAAYSPDVIVLSQLPSVGGRTTLARVARQLADEIAAPPRLVEGGLGAGATVAGALGLSVRRVQERLLA</sequence>
<comment type="caution">
    <text evidence="2">The sequence shown here is derived from an EMBL/GenBank/DDBJ whole genome shotgun (WGS) entry which is preliminary data.</text>
</comment>
<evidence type="ECO:0008006" key="4">
    <source>
        <dbReference type="Google" id="ProtNLM"/>
    </source>
</evidence>
<dbReference type="Pfam" id="PF00480">
    <property type="entry name" value="ROK"/>
    <property type="match status" value="1"/>
</dbReference>
<dbReference type="EMBL" id="POTW01000048">
    <property type="protein sequence ID" value="PZF81930.1"/>
    <property type="molecule type" value="Genomic_DNA"/>
</dbReference>
<dbReference type="RefSeq" id="WP_111256237.1">
    <property type="nucleotide sequence ID" value="NZ_POTW01000048.1"/>
</dbReference>
<keyword evidence="3" id="KW-1185">Reference proteome</keyword>
<comment type="similarity">
    <text evidence="1">Belongs to the ROK (NagC/XylR) family.</text>
</comment>
<evidence type="ECO:0000256" key="1">
    <source>
        <dbReference type="ARBA" id="ARBA00006479"/>
    </source>
</evidence>
<dbReference type="AlphaFoldDB" id="A0A2W2B9S2"/>
<evidence type="ECO:0000313" key="3">
    <source>
        <dbReference type="Proteomes" id="UP000248764"/>
    </source>
</evidence>
<protein>
    <recommendedName>
        <fullName evidence="4">ROK family transcriptional regulator</fullName>
    </recommendedName>
</protein>
<gene>
    <name evidence="2" type="ORF">C1I92_19080</name>
</gene>
<dbReference type="SUPFAM" id="SSF53067">
    <property type="entry name" value="Actin-like ATPase domain"/>
    <property type="match status" value="1"/>
</dbReference>
<dbReference type="PANTHER" id="PTHR18964:SF149">
    <property type="entry name" value="BIFUNCTIONAL UDP-N-ACETYLGLUCOSAMINE 2-EPIMERASE_N-ACETYLMANNOSAMINE KINASE"/>
    <property type="match status" value="1"/>
</dbReference>
<dbReference type="InterPro" id="IPR043129">
    <property type="entry name" value="ATPase_NBD"/>
</dbReference>
<proteinExistence type="inferred from homology"/>
<dbReference type="InterPro" id="IPR036388">
    <property type="entry name" value="WH-like_DNA-bd_sf"/>
</dbReference>
<dbReference type="Gene3D" id="1.10.10.10">
    <property type="entry name" value="Winged helix-like DNA-binding domain superfamily/Winged helix DNA-binding domain"/>
    <property type="match status" value="1"/>
</dbReference>
<name>A0A2W2B9S2_9ACTN</name>
<organism evidence="2 3">
    <name type="scientific">Jiangella anatolica</name>
    <dbReference type="NCBI Taxonomy" id="2670374"/>
    <lineage>
        <taxon>Bacteria</taxon>
        <taxon>Bacillati</taxon>
        <taxon>Actinomycetota</taxon>
        <taxon>Actinomycetes</taxon>
        <taxon>Jiangellales</taxon>
        <taxon>Jiangellaceae</taxon>
        <taxon>Jiangella</taxon>
    </lineage>
</organism>
<dbReference type="Gene3D" id="3.30.420.40">
    <property type="match status" value="2"/>
</dbReference>
<dbReference type="Proteomes" id="UP000248764">
    <property type="component" value="Unassembled WGS sequence"/>
</dbReference>
<dbReference type="InterPro" id="IPR000600">
    <property type="entry name" value="ROK"/>
</dbReference>
<dbReference type="InterPro" id="IPR018335">
    <property type="entry name" value="Tscrpt_reg_HTH_Crp-type_CS"/>
</dbReference>
<evidence type="ECO:0000313" key="2">
    <source>
        <dbReference type="EMBL" id="PZF81930.1"/>
    </source>
</evidence>
<accession>A0A2W2B9S2</accession>
<reference evidence="2 3" key="1">
    <citation type="submission" date="2018-01" db="EMBL/GenBank/DDBJ databases">
        <title>Draft genome sequence of Jiangella sp. GTF31.</title>
        <authorList>
            <person name="Sahin N."/>
            <person name="Ay H."/>
            <person name="Saygin H."/>
        </authorList>
    </citation>
    <scope>NUCLEOTIDE SEQUENCE [LARGE SCALE GENOMIC DNA]</scope>
    <source>
        <strain evidence="2 3">GTF31</strain>
    </source>
</reference>
<dbReference type="GO" id="GO:0003700">
    <property type="term" value="F:DNA-binding transcription factor activity"/>
    <property type="evidence" value="ECO:0007669"/>
    <property type="project" value="InterPro"/>
</dbReference>
<dbReference type="InterPro" id="IPR036390">
    <property type="entry name" value="WH_DNA-bd_sf"/>
</dbReference>
<dbReference type="PROSITE" id="PS00042">
    <property type="entry name" value="HTH_CRP_1"/>
    <property type="match status" value="1"/>
</dbReference>
<dbReference type="CDD" id="cd23763">
    <property type="entry name" value="ASKHA_ATPase_ROK"/>
    <property type="match status" value="1"/>
</dbReference>